<accession>A0ABV8WW81</accession>
<dbReference type="Proteomes" id="UP001595882">
    <property type="component" value="Unassembled WGS sequence"/>
</dbReference>
<feature type="domain" description="Thioredoxin" evidence="1">
    <location>
        <begin position="9"/>
        <end position="86"/>
    </location>
</feature>
<reference evidence="3" key="1">
    <citation type="journal article" date="2019" name="Int. J. Syst. Evol. Microbiol.">
        <title>The Global Catalogue of Microorganisms (GCM) 10K type strain sequencing project: providing services to taxonomists for standard genome sequencing and annotation.</title>
        <authorList>
            <consortium name="The Broad Institute Genomics Platform"/>
            <consortium name="The Broad Institute Genome Sequencing Center for Infectious Disease"/>
            <person name="Wu L."/>
            <person name="Ma J."/>
        </authorList>
    </citation>
    <scope>NUCLEOTIDE SEQUENCE [LARGE SCALE GENOMIC DNA]</scope>
    <source>
        <strain evidence="3">CCUG 37865</strain>
    </source>
</reference>
<evidence type="ECO:0000259" key="1">
    <source>
        <dbReference type="Pfam" id="PF00085"/>
    </source>
</evidence>
<evidence type="ECO:0000313" key="2">
    <source>
        <dbReference type="EMBL" id="MFC4404142.1"/>
    </source>
</evidence>
<comment type="caution">
    <text evidence="2">The sequence shown here is derived from an EMBL/GenBank/DDBJ whole genome shotgun (WGS) entry which is preliminary data.</text>
</comment>
<dbReference type="EMBL" id="JBHSDT010000008">
    <property type="protein sequence ID" value="MFC4404142.1"/>
    <property type="molecule type" value="Genomic_DNA"/>
</dbReference>
<dbReference type="Gene3D" id="3.40.30.10">
    <property type="entry name" value="Glutaredoxin"/>
    <property type="match status" value="1"/>
</dbReference>
<organism evidence="2 3">
    <name type="scientific">Gracilibacillus xinjiangensis</name>
    <dbReference type="NCBI Taxonomy" id="1193282"/>
    <lineage>
        <taxon>Bacteria</taxon>
        <taxon>Bacillati</taxon>
        <taxon>Bacillota</taxon>
        <taxon>Bacilli</taxon>
        <taxon>Bacillales</taxon>
        <taxon>Bacillaceae</taxon>
        <taxon>Gracilibacillus</taxon>
    </lineage>
</organism>
<dbReference type="SUPFAM" id="SSF52833">
    <property type="entry name" value="Thioredoxin-like"/>
    <property type="match status" value="1"/>
</dbReference>
<dbReference type="InterPro" id="IPR013766">
    <property type="entry name" value="Thioredoxin_domain"/>
</dbReference>
<protein>
    <submittedName>
        <fullName evidence="2">Thioredoxin family protein</fullName>
    </submittedName>
</protein>
<evidence type="ECO:0000313" key="3">
    <source>
        <dbReference type="Proteomes" id="UP001595882"/>
    </source>
</evidence>
<sequence length="109" mass="13004">MNFFTELRTETEINHFIQSRRLTFIYISKNNCSVCHSLYPQVHSVMQEFPEIKLGSIVIDNYLMLAGQWSIYTAPVLILFVDGKEYLREARYVPIDSFRKKVQRIYENF</sequence>
<dbReference type="Pfam" id="PF00085">
    <property type="entry name" value="Thioredoxin"/>
    <property type="match status" value="1"/>
</dbReference>
<dbReference type="InterPro" id="IPR036249">
    <property type="entry name" value="Thioredoxin-like_sf"/>
</dbReference>
<dbReference type="CDD" id="cd02947">
    <property type="entry name" value="TRX_family"/>
    <property type="match status" value="1"/>
</dbReference>
<proteinExistence type="predicted"/>
<keyword evidence="3" id="KW-1185">Reference proteome</keyword>
<dbReference type="RefSeq" id="WP_390252679.1">
    <property type="nucleotide sequence ID" value="NZ_JBHSDT010000008.1"/>
</dbReference>
<name>A0ABV8WW81_9BACI</name>
<gene>
    <name evidence="2" type="ORF">ACFOY7_13795</name>
</gene>